<dbReference type="InterPro" id="IPR001516">
    <property type="entry name" value="Proton_antipo_N"/>
</dbReference>
<dbReference type="Proteomes" id="UP000320857">
    <property type="component" value="Unassembled WGS sequence"/>
</dbReference>
<comment type="subcellular location">
    <subcellularLocation>
        <location evidence="1">Membrane</location>
        <topology evidence="1">Multi-pass membrane protein</topology>
    </subcellularLocation>
</comment>
<evidence type="ECO:0000259" key="6">
    <source>
        <dbReference type="Pfam" id="PF00662"/>
    </source>
</evidence>
<organism evidence="7 8">
    <name type="scientific">Streptomyces alkaliterrae</name>
    <dbReference type="NCBI Taxonomy" id="2213162"/>
    <lineage>
        <taxon>Bacteria</taxon>
        <taxon>Bacillati</taxon>
        <taxon>Actinomycetota</taxon>
        <taxon>Actinomycetes</taxon>
        <taxon>Kitasatosporales</taxon>
        <taxon>Streptomycetaceae</taxon>
        <taxon>Streptomyces</taxon>
    </lineage>
</organism>
<keyword evidence="8" id="KW-1185">Reference proteome</keyword>
<feature type="non-terminal residue" evidence="7">
    <location>
        <position position="183"/>
    </location>
</feature>
<feature type="transmembrane region" description="Helical" evidence="5">
    <location>
        <begin position="120"/>
        <end position="144"/>
    </location>
</feature>
<dbReference type="PANTHER" id="PTHR43373:SF1">
    <property type="entry name" value="NA(+)_H(+) ANTIPORTER SUBUNIT A"/>
    <property type="match status" value="1"/>
</dbReference>
<dbReference type="GO" id="GO:0016020">
    <property type="term" value="C:membrane"/>
    <property type="evidence" value="ECO:0007669"/>
    <property type="project" value="UniProtKB-SubCell"/>
</dbReference>
<reference evidence="7 8" key="1">
    <citation type="submission" date="2019-10" db="EMBL/GenBank/DDBJ databases">
        <title>Streptomyces sp. nov., a novel actinobacterium isolated from alkaline environment.</title>
        <authorList>
            <person name="Golinska P."/>
        </authorList>
    </citation>
    <scope>NUCLEOTIDE SEQUENCE [LARGE SCALE GENOMIC DNA]</scope>
    <source>
        <strain evidence="7 8">OF1</strain>
    </source>
</reference>
<name>A0A5P0YYN5_9ACTN</name>
<proteinExistence type="predicted"/>
<feature type="domain" description="NADH-Ubiquinone oxidoreductase (complex I) chain 5 N-terminal" evidence="6">
    <location>
        <begin position="70"/>
        <end position="111"/>
    </location>
</feature>
<evidence type="ECO:0000256" key="1">
    <source>
        <dbReference type="ARBA" id="ARBA00004141"/>
    </source>
</evidence>
<gene>
    <name evidence="7" type="ORF">FNX44_025505</name>
</gene>
<evidence type="ECO:0000256" key="2">
    <source>
        <dbReference type="ARBA" id="ARBA00022692"/>
    </source>
</evidence>
<accession>A0A5P0YYN5</accession>
<protein>
    <recommendedName>
        <fullName evidence="6">NADH-Ubiquinone oxidoreductase (complex I) chain 5 N-terminal domain-containing protein</fullName>
    </recommendedName>
</protein>
<feature type="transmembrane region" description="Helical" evidence="5">
    <location>
        <begin position="77"/>
        <end position="100"/>
    </location>
</feature>
<dbReference type="PANTHER" id="PTHR43373">
    <property type="entry name" value="NA(+)/H(+) ANTIPORTER SUBUNIT"/>
    <property type="match status" value="1"/>
</dbReference>
<evidence type="ECO:0000256" key="4">
    <source>
        <dbReference type="ARBA" id="ARBA00023136"/>
    </source>
</evidence>
<evidence type="ECO:0000256" key="3">
    <source>
        <dbReference type="ARBA" id="ARBA00022989"/>
    </source>
</evidence>
<dbReference type="EMBL" id="VJYK02000446">
    <property type="protein sequence ID" value="MQS05140.1"/>
    <property type="molecule type" value="Genomic_DNA"/>
</dbReference>
<dbReference type="AlphaFoldDB" id="A0A5P0YYN5"/>
<comment type="caution">
    <text evidence="7">The sequence shown here is derived from an EMBL/GenBank/DDBJ whole genome shotgun (WGS) entry which is preliminary data.</text>
</comment>
<dbReference type="InterPro" id="IPR050616">
    <property type="entry name" value="CPA3_Na-H_Antiporter_A"/>
</dbReference>
<keyword evidence="3 5" id="KW-1133">Transmembrane helix</keyword>
<dbReference type="Pfam" id="PF00662">
    <property type="entry name" value="Proton_antipo_N"/>
    <property type="match status" value="1"/>
</dbReference>
<evidence type="ECO:0000313" key="8">
    <source>
        <dbReference type="Proteomes" id="UP000320857"/>
    </source>
</evidence>
<evidence type="ECO:0000256" key="5">
    <source>
        <dbReference type="SAM" id="Phobius"/>
    </source>
</evidence>
<sequence>MTAQAAALVGSLAAMWALAAVAPLIERRLGRETGYVLAAALLILAGLLGVVARDPLTGAPTSAEWRWKPSLEVAFSLRLDGLAWLFCLLVLGVGALIFAYCARYLPEDEPHGIFYAQLTAFGAAMLGLVLAGDMVLLFVFWEYASRALRSCSRRAWRAPSTAVTRPTTVRVRDQPGCSAYTAE</sequence>
<feature type="transmembrane region" description="Helical" evidence="5">
    <location>
        <begin position="35"/>
        <end position="56"/>
    </location>
</feature>
<keyword evidence="2 5" id="KW-0812">Transmembrane</keyword>
<evidence type="ECO:0000313" key="7">
    <source>
        <dbReference type="EMBL" id="MQS05140.1"/>
    </source>
</evidence>
<keyword evidence="4 5" id="KW-0472">Membrane</keyword>
<dbReference type="PRINTS" id="PR01434">
    <property type="entry name" value="NADHDHGNASE5"/>
</dbReference>